<evidence type="ECO:0000256" key="4">
    <source>
        <dbReference type="ARBA" id="ARBA00022801"/>
    </source>
</evidence>
<sequence length="80" mass="8770">MTENNETAATEISQLSYEEARAELVETVRKLDSRDIPLEDALKLWERGQELAAHCQAILASARERVAAKDQSGAGSEPEA</sequence>
<organism evidence="7 8">
    <name type="scientific">Boudabousia marimammalium</name>
    <dbReference type="NCBI Taxonomy" id="156892"/>
    <lineage>
        <taxon>Bacteria</taxon>
        <taxon>Bacillati</taxon>
        <taxon>Actinomycetota</taxon>
        <taxon>Actinomycetes</taxon>
        <taxon>Actinomycetales</taxon>
        <taxon>Actinomycetaceae</taxon>
        <taxon>Boudabousia</taxon>
    </lineage>
</organism>
<keyword evidence="3 6" id="KW-0540">Nuclease</keyword>
<evidence type="ECO:0000256" key="5">
    <source>
        <dbReference type="ARBA" id="ARBA00022839"/>
    </source>
</evidence>
<comment type="subcellular location">
    <subcellularLocation>
        <location evidence="6">Cytoplasm</location>
    </subcellularLocation>
</comment>
<evidence type="ECO:0000256" key="1">
    <source>
        <dbReference type="ARBA" id="ARBA00009998"/>
    </source>
</evidence>
<accession>A0A1Q5PRR1</accession>
<dbReference type="Proteomes" id="UP000186465">
    <property type="component" value="Unassembled WGS sequence"/>
</dbReference>
<dbReference type="InterPro" id="IPR003761">
    <property type="entry name" value="Exonuc_VII_S"/>
</dbReference>
<reference evidence="8" key="1">
    <citation type="submission" date="2016-11" db="EMBL/GenBank/DDBJ databases">
        <title>Actinomyces gypaetusis sp. nov. isolated from Gypaetus barbatus in Qinghai Tibet Plateau China.</title>
        <authorList>
            <person name="Meng X."/>
        </authorList>
    </citation>
    <scope>NUCLEOTIDE SEQUENCE [LARGE SCALE GENOMIC DNA]</scope>
    <source>
        <strain evidence="8">DSM 15383</strain>
    </source>
</reference>
<dbReference type="HAMAP" id="MF_00337">
    <property type="entry name" value="Exonuc_7_S"/>
    <property type="match status" value="1"/>
</dbReference>
<comment type="catalytic activity">
    <reaction evidence="6">
        <text>Exonucleolytic cleavage in either 5'- to 3'- or 3'- to 5'-direction to yield nucleoside 5'-phosphates.</text>
        <dbReference type="EC" id="3.1.11.6"/>
    </reaction>
</comment>
<dbReference type="AlphaFoldDB" id="A0A1Q5PRR1"/>
<dbReference type="NCBIfam" id="TIGR01280">
    <property type="entry name" value="xseB"/>
    <property type="match status" value="1"/>
</dbReference>
<keyword evidence="2 6" id="KW-0963">Cytoplasm</keyword>
<dbReference type="GO" id="GO:0006308">
    <property type="term" value="P:DNA catabolic process"/>
    <property type="evidence" value="ECO:0007669"/>
    <property type="project" value="UniProtKB-UniRule"/>
</dbReference>
<dbReference type="PANTHER" id="PTHR34137">
    <property type="entry name" value="EXODEOXYRIBONUCLEASE 7 SMALL SUBUNIT"/>
    <property type="match status" value="1"/>
</dbReference>
<evidence type="ECO:0000256" key="6">
    <source>
        <dbReference type="HAMAP-Rule" id="MF_00337"/>
    </source>
</evidence>
<evidence type="ECO:0000256" key="2">
    <source>
        <dbReference type="ARBA" id="ARBA00022490"/>
    </source>
</evidence>
<gene>
    <name evidence="6" type="primary">xseB</name>
    <name evidence="7" type="ORF">BM477_02400</name>
</gene>
<dbReference type="GO" id="GO:0008855">
    <property type="term" value="F:exodeoxyribonuclease VII activity"/>
    <property type="evidence" value="ECO:0007669"/>
    <property type="project" value="UniProtKB-UniRule"/>
</dbReference>
<dbReference type="OrthoDB" id="5244334at2"/>
<keyword evidence="8" id="KW-1185">Reference proteome</keyword>
<comment type="caution">
    <text evidence="7">The sequence shown here is derived from an EMBL/GenBank/DDBJ whole genome shotgun (WGS) entry which is preliminary data.</text>
</comment>
<dbReference type="NCBIfam" id="NF002139">
    <property type="entry name" value="PRK00977.1-3"/>
    <property type="match status" value="1"/>
</dbReference>
<comment type="subunit">
    <text evidence="6">Heterooligomer composed of large and small subunits.</text>
</comment>
<dbReference type="EMBL" id="MPDM01000002">
    <property type="protein sequence ID" value="OKL50261.1"/>
    <property type="molecule type" value="Genomic_DNA"/>
</dbReference>
<keyword evidence="5 6" id="KW-0269">Exonuclease</keyword>
<proteinExistence type="inferred from homology"/>
<dbReference type="GO" id="GO:0009318">
    <property type="term" value="C:exodeoxyribonuclease VII complex"/>
    <property type="evidence" value="ECO:0007669"/>
    <property type="project" value="UniProtKB-UniRule"/>
</dbReference>
<comment type="function">
    <text evidence="6">Bidirectionally degrades single-stranded DNA into large acid-insoluble oligonucleotides, which are then degraded further into small acid-soluble oligonucleotides.</text>
</comment>
<dbReference type="Pfam" id="PF02609">
    <property type="entry name" value="Exonuc_VII_S"/>
    <property type="match status" value="1"/>
</dbReference>
<protein>
    <recommendedName>
        <fullName evidence="6">Exodeoxyribonuclease 7 small subunit</fullName>
        <ecNumber evidence="6">3.1.11.6</ecNumber>
    </recommendedName>
    <alternativeName>
        <fullName evidence="6">Exodeoxyribonuclease VII small subunit</fullName>
        <shortName evidence="6">Exonuclease VII small subunit</shortName>
    </alternativeName>
</protein>
<evidence type="ECO:0000256" key="3">
    <source>
        <dbReference type="ARBA" id="ARBA00022722"/>
    </source>
</evidence>
<name>A0A1Q5PRR1_9ACTO</name>
<dbReference type="PANTHER" id="PTHR34137:SF1">
    <property type="entry name" value="EXODEOXYRIBONUCLEASE 7 SMALL SUBUNIT"/>
    <property type="match status" value="1"/>
</dbReference>
<comment type="similarity">
    <text evidence="1 6">Belongs to the XseB family.</text>
</comment>
<dbReference type="STRING" id="156892.BM477_02400"/>
<dbReference type="EC" id="3.1.11.6" evidence="6"/>
<dbReference type="SUPFAM" id="SSF116842">
    <property type="entry name" value="XseB-like"/>
    <property type="match status" value="1"/>
</dbReference>
<dbReference type="InterPro" id="IPR037004">
    <property type="entry name" value="Exonuc_VII_ssu_sf"/>
</dbReference>
<evidence type="ECO:0000313" key="7">
    <source>
        <dbReference type="EMBL" id="OKL50261.1"/>
    </source>
</evidence>
<keyword evidence="4 6" id="KW-0378">Hydrolase</keyword>
<evidence type="ECO:0000313" key="8">
    <source>
        <dbReference type="Proteomes" id="UP000186465"/>
    </source>
</evidence>
<dbReference type="RefSeq" id="WP_075361087.1">
    <property type="nucleotide sequence ID" value="NZ_MPDM01000002.1"/>
</dbReference>
<dbReference type="GO" id="GO:0005829">
    <property type="term" value="C:cytosol"/>
    <property type="evidence" value="ECO:0007669"/>
    <property type="project" value="TreeGrafter"/>
</dbReference>
<dbReference type="Gene3D" id="1.10.287.1040">
    <property type="entry name" value="Exonuclease VII, small subunit"/>
    <property type="match status" value="1"/>
</dbReference>